<evidence type="ECO:0000259" key="2">
    <source>
        <dbReference type="Pfam" id="PF07589"/>
    </source>
</evidence>
<comment type="caution">
    <text evidence="3">The sequence shown here is derived from an EMBL/GenBank/DDBJ whole genome shotgun (WGS) entry which is preliminary data.</text>
</comment>
<evidence type="ECO:0000313" key="4">
    <source>
        <dbReference type="Proteomes" id="UP001152766"/>
    </source>
</evidence>
<gene>
    <name evidence="3" type="ORF">EXJ73_20810</name>
</gene>
<feature type="chain" id="PRO_5040779840" evidence="1">
    <location>
        <begin position="26"/>
        <end position="292"/>
    </location>
</feature>
<dbReference type="NCBIfam" id="TIGR02595">
    <property type="entry name" value="PEP_CTERM"/>
    <property type="match status" value="1"/>
</dbReference>
<reference evidence="3" key="1">
    <citation type="submission" date="2019-02" db="EMBL/GenBank/DDBJ databases">
        <title>Draft genome of the type strain Pelomonas aquatica CCUG 52575T.</title>
        <authorList>
            <person name="Gomila M."/>
            <person name="Lalucat J."/>
        </authorList>
    </citation>
    <scope>NUCLEOTIDE SEQUENCE</scope>
    <source>
        <strain evidence="3">CCUG 52575</strain>
    </source>
</reference>
<evidence type="ECO:0000313" key="3">
    <source>
        <dbReference type="EMBL" id="MDG0864904.1"/>
    </source>
</evidence>
<sequence>MKSTTALRALAAAAVMACVSAPAMAAYQVLDGWQITIPGFAHGSPVTNTYTNIGHLVLGGGSANVTQQLNGSGNAYVGAQFTETGSINTVTYITENVVGNGDFGPQHFFGVGPDLKPYELDLAFSNVAGYVDSLIGSGFHYTFTSGSFSLIAVVGGVSTTVSTGSIIGLGGDTSTTNVIGGTTGSSTVLAKVANQLFGFDVADSTGTSLAAGFASGAYLFQATTTNTVNANSPVVGGCTFDGGKTFGPCVSLQVTSEGALNVVKKLPEPGSLALIGLALAGAGAVRRRKTQA</sequence>
<protein>
    <submittedName>
        <fullName evidence="3">PEP-CTERM sorting domain-containing protein</fullName>
    </submittedName>
</protein>
<dbReference type="RefSeq" id="WP_268154316.1">
    <property type="nucleotide sequence ID" value="NZ_JAPPUW010000034.1"/>
</dbReference>
<feature type="signal peptide" evidence="1">
    <location>
        <begin position="1"/>
        <end position="25"/>
    </location>
</feature>
<dbReference type="InterPro" id="IPR013424">
    <property type="entry name" value="Ice-binding_C"/>
</dbReference>
<evidence type="ECO:0000256" key="1">
    <source>
        <dbReference type="SAM" id="SignalP"/>
    </source>
</evidence>
<keyword evidence="4" id="KW-1185">Reference proteome</keyword>
<name>A0A9X4LLJ4_9BURK</name>
<dbReference type="Proteomes" id="UP001152766">
    <property type="component" value="Unassembled WGS sequence"/>
</dbReference>
<dbReference type="AlphaFoldDB" id="A0A9X4LLJ4"/>
<organism evidence="3 4">
    <name type="scientific">Pelomonas aquatica</name>
    <dbReference type="NCBI Taxonomy" id="431058"/>
    <lineage>
        <taxon>Bacteria</taxon>
        <taxon>Pseudomonadati</taxon>
        <taxon>Pseudomonadota</taxon>
        <taxon>Betaproteobacteria</taxon>
        <taxon>Burkholderiales</taxon>
        <taxon>Sphaerotilaceae</taxon>
        <taxon>Roseateles</taxon>
    </lineage>
</organism>
<keyword evidence="1" id="KW-0732">Signal</keyword>
<proteinExistence type="predicted"/>
<accession>A0A9X4LLJ4</accession>
<dbReference type="Pfam" id="PF07589">
    <property type="entry name" value="PEP-CTERM"/>
    <property type="match status" value="1"/>
</dbReference>
<feature type="domain" description="Ice-binding protein C-terminal" evidence="2">
    <location>
        <begin position="267"/>
        <end position="288"/>
    </location>
</feature>
<dbReference type="EMBL" id="SGUG01000045">
    <property type="protein sequence ID" value="MDG0864904.1"/>
    <property type="molecule type" value="Genomic_DNA"/>
</dbReference>